<feature type="transmembrane region" description="Helical" evidence="1">
    <location>
        <begin position="65"/>
        <end position="86"/>
    </location>
</feature>
<evidence type="ECO:0000256" key="1">
    <source>
        <dbReference type="SAM" id="Phobius"/>
    </source>
</evidence>
<feature type="transmembrane region" description="Helical" evidence="1">
    <location>
        <begin position="34"/>
        <end position="53"/>
    </location>
</feature>
<proteinExistence type="predicted"/>
<dbReference type="EMBL" id="AZDJ01000032">
    <property type="protein sequence ID" value="KRK70422.1"/>
    <property type="molecule type" value="Genomic_DNA"/>
</dbReference>
<accession>A0A0R1JGM2</accession>
<feature type="transmembrane region" description="Helical" evidence="1">
    <location>
        <begin position="7"/>
        <end position="28"/>
    </location>
</feature>
<keyword evidence="1" id="KW-0472">Membrane</keyword>
<dbReference type="OrthoDB" id="4966203at2"/>
<dbReference type="Proteomes" id="UP000051804">
    <property type="component" value="Unassembled WGS sequence"/>
</dbReference>
<keyword evidence="1" id="KW-1133">Transmembrane helix</keyword>
<evidence type="ECO:0000313" key="2">
    <source>
        <dbReference type="EMBL" id="KRK70422.1"/>
    </source>
</evidence>
<organism evidence="2 3">
    <name type="scientific">Lacticaseibacillus nasuensis JCM 17158</name>
    <dbReference type="NCBI Taxonomy" id="1291734"/>
    <lineage>
        <taxon>Bacteria</taxon>
        <taxon>Bacillati</taxon>
        <taxon>Bacillota</taxon>
        <taxon>Bacilli</taxon>
        <taxon>Lactobacillales</taxon>
        <taxon>Lactobacillaceae</taxon>
        <taxon>Lacticaseibacillus</taxon>
    </lineage>
</organism>
<sequence length="217" mass="23542">MQTIYRILTGVNTLGSAAYLVICGSLMVIGQSPFTGQAMLLVQVGVGLLLGLAPMVIERLGHFRFPIILLVLFEAFIIGSVLLGTGLQCYGIPYWDKFLHLFSAAMLAGLGLAIFAALTPQAQLRQTKPLLLALFALAFGTLLGVCWEFYEFTGDGLLGLNMQRYMQGHTLLAGRAALMDTMGDLLADVLGSAALAVTAYFGLRRDPAWLTTFEFRR</sequence>
<dbReference type="PATRIC" id="fig|1291734.4.peg.501"/>
<keyword evidence="1" id="KW-0812">Transmembrane</keyword>
<comment type="caution">
    <text evidence="2">The sequence shown here is derived from an EMBL/GenBank/DDBJ whole genome shotgun (WGS) entry which is preliminary data.</text>
</comment>
<feature type="transmembrane region" description="Helical" evidence="1">
    <location>
        <begin position="185"/>
        <end position="203"/>
    </location>
</feature>
<protein>
    <submittedName>
        <fullName evidence="2">Uncharacterized protein</fullName>
    </submittedName>
</protein>
<feature type="transmembrane region" description="Helical" evidence="1">
    <location>
        <begin position="98"/>
        <end position="118"/>
    </location>
</feature>
<feature type="transmembrane region" description="Helical" evidence="1">
    <location>
        <begin position="130"/>
        <end position="150"/>
    </location>
</feature>
<keyword evidence="3" id="KW-1185">Reference proteome</keyword>
<dbReference type="RefSeq" id="WP_056952034.1">
    <property type="nucleotide sequence ID" value="NZ_AZDJ01000032.1"/>
</dbReference>
<gene>
    <name evidence="2" type="ORF">FD02_GL000487</name>
</gene>
<dbReference type="InterPro" id="IPR014509">
    <property type="entry name" value="YjdF-like"/>
</dbReference>
<name>A0A0R1JGM2_9LACO</name>
<dbReference type="Pfam" id="PF09997">
    <property type="entry name" value="DUF2238"/>
    <property type="match status" value="1"/>
</dbReference>
<dbReference type="STRING" id="1291734.FD02_GL000487"/>
<reference evidence="2 3" key="1">
    <citation type="journal article" date="2015" name="Genome Announc.">
        <title>Expanding the biotechnology potential of lactobacilli through comparative genomics of 213 strains and associated genera.</title>
        <authorList>
            <person name="Sun Z."/>
            <person name="Harris H.M."/>
            <person name="McCann A."/>
            <person name="Guo C."/>
            <person name="Argimon S."/>
            <person name="Zhang W."/>
            <person name="Yang X."/>
            <person name="Jeffery I.B."/>
            <person name="Cooney J.C."/>
            <person name="Kagawa T.F."/>
            <person name="Liu W."/>
            <person name="Song Y."/>
            <person name="Salvetti E."/>
            <person name="Wrobel A."/>
            <person name="Rasinkangas P."/>
            <person name="Parkhill J."/>
            <person name="Rea M.C."/>
            <person name="O'Sullivan O."/>
            <person name="Ritari J."/>
            <person name="Douillard F.P."/>
            <person name="Paul Ross R."/>
            <person name="Yang R."/>
            <person name="Briner A.E."/>
            <person name="Felis G.E."/>
            <person name="de Vos W.M."/>
            <person name="Barrangou R."/>
            <person name="Klaenhammer T.R."/>
            <person name="Caufield P.W."/>
            <person name="Cui Y."/>
            <person name="Zhang H."/>
            <person name="O'Toole P.W."/>
        </authorList>
    </citation>
    <scope>NUCLEOTIDE SEQUENCE [LARGE SCALE GENOMIC DNA]</scope>
    <source>
        <strain evidence="2 3">JCM 17158</strain>
    </source>
</reference>
<dbReference type="AlphaFoldDB" id="A0A0R1JGM2"/>
<evidence type="ECO:0000313" key="3">
    <source>
        <dbReference type="Proteomes" id="UP000051804"/>
    </source>
</evidence>